<accession>A0A3G5AIV9</accession>
<protein>
    <submittedName>
        <fullName evidence="1">Uncharacterized protein</fullName>
    </submittedName>
</protein>
<proteinExistence type="predicted"/>
<gene>
    <name evidence="1" type="ORF">Solumvirus2_48</name>
</gene>
<organism evidence="1">
    <name type="scientific">Solumvirus sp</name>
    <dbReference type="NCBI Taxonomy" id="2487773"/>
    <lineage>
        <taxon>Viruses</taxon>
        <taxon>Pithoviruses</taxon>
    </lineage>
</organism>
<reference evidence="1" key="1">
    <citation type="submission" date="2018-10" db="EMBL/GenBank/DDBJ databases">
        <title>Hidden diversity of soil giant viruses.</title>
        <authorList>
            <person name="Schulz F."/>
            <person name="Alteio L."/>
            <person name="Goudeau D."/>
            <person name="Ryan E.M."/>
            <person name="Malmstrom R.R."/>
            <person name="Blanchard J."/>
            <person name="Woyke T."/>
        </authorList>
    </citation>
    <scope>NUCLEOTIDE SEQUENCE</scope>
    <source>
        <strain evidence="1">SMV1</strain>
    </source>
</reference>
<name>A0A3G5AIV9_9VIRU</name>
<dbReference type="EMBL" id="MK072499">
    <property type="protein sequence ID" value="AYV86241.1"/>
    <property type="molecule type" value="Genomic_DNA"/>
</dbReference>
<evidence type="ECO:0000313" key="1">
    <source>
        <dbReference type="EMBL" id="AYV86241.1"/>
    </source>
</evidence>
<sequence>MALSNMIPIETTHLTDDFTGIGSSCSGTLCVTGGCSIPNKKNLVRTFPLRLPFYTEESKWDPGTRDTLGAKTLHLGSSNYEPYDIYCLKSQLFPFLRSLSGDLSLISPISSPTYYDVVFNNCYVDAQDNLLDTGVDSYLAAKRLQLMAEIYLDSEPVPLDIQLQTKFLEAVNRALDFGRYALVFDPEYSGTKYSAGWIRSVLPVIDWEKLSIIKSDSILSDNSLVELKAPTLMDPKVTDVSPFAPYSPVIIEERTVEWKLDNGRVYAKLNPKTTYNYQCALYQHRIIKELDNYHDRGYLLYNNIKGTPKALLLTSSSTASILDLVPQQGIYLLRQTLKLPIPKIKLETDTVNEFVDINIDTTDDVVIGRFQDIILGLVINPIITVEFRDDQTDTKLGVRGPATLRVFPKFVEDLRVLDQVSLDSSSLLGLIFVSNNPLIFYLGESGVYDYHGISLIDNASGAPERRDSMLEQVKLLRSEGYFGVRVGGDREYSVANIVNFAANFDIAIVGIISNKYIYLQSNIFSEEWFIENLLQYYEMNTALITLSPKDGIVASGDLPDGRRVILASGVDDIVIPKGYVLW</sequence>